<feature type="region of interest" description="Disordered" evidence="1">
    <location>
        <begin position="1"/>
        <end position="438"/>
    </location>
</feature>
<evidence type="ECO:0008006" key="4">
    <source>
        <dbReference type="Google" id="ProtNLM"/>
    </source>
</evidence>
<sequence>MFSRSGSPTLDELYNRRHRIRPGEDVGPTSAPGEDVGPTSAPGEDVGPTSAPNSELANKPDDGEEVVLLAVVVKPGNEQPPPSVSRGVSTKRPNQLHEVQKTHSASGSSVVDDRSGTPSFLLSPASSSNSTTRVNEVLDLTEAERRAHFGPRASSSSRTSGSPAKEVRYVNFRDRSPIANNKTLENPKPKGSDFNQHPRHSRSRSPVAIRNGSRSSELTISTNRKETATSKESGNAKECDWEQAELNSGSESRVHVRNDSKGGESTYRRNNANNKGSFNTEESRRQQRHSRSRSPLRMSERSPTGRETTNYSSGREHPSSRSRGEDDDRNKWPNERWRNTNQRHEETRNRWNQEQSRYNKYGNTTRSRKWSEESIPLSNTPYPRNYRRNSDHIHYSPQRRMPFNRRDMDIQDRGHRDQPPLSRRQGPASQSDDPHQHAQSNISNIIREDESYNGNQRVNRFGSITEHSSFSNHYPINPNLIPPQYPTRTNVTAPQINNQSGLLQPSNSNQSNVITSQNSSPSLLPTPNPNEPNLVPPINVSELRLSSSHLGTNSNNCNTQNTVERSRTHIQPVSVANALKLIRTCKEVGCSRKGHTFSTRKEAIEHLAKVHDKELCFICFATIRKTGADHRNHVSIEHEDIKALSACPIQHCGVRFGYGGMYQHQVKSHYLEEERNTNNSSRRGSHLYQRSGSHLVRQNRQTNIPTRTSTESGTFSTQRDNTSLRNSRFNSPAAASTNSEPLTASSSRRRIPVLSSSPGRTSSVPMSSPQNDTRENNSANRANTKSTSGSGTRQTGSSEQRSISSPSTSSKSSYERQPRKSSRENETTTSKSSNVASGRPLQLIQNPGEAAIDDVEHNLTNPPKDTLSRYRIPKKRS</sequence>
<feature type="compositionally biased region" description="Low complexity" evidence="1">
    <location>
        <begin position="117"/>
        <end position="132"/>
    </location>
</feature>
<feature type="compositionally biased region" description="Polar residues" evidence="1">
    <location>
        <begin position="677"/>
        <end position="746"/>
    </location>
</feature>
<evidence type="ECO:0000313" key="3">
    <source>
        <dbReference type="Proteomes" id="UP001642540"/>
    </source>
</evidence>
<feature type="compositionally biased region" description="Low complexity" evidence="1">
    <location>
        <begin position="150"/>
        <end position="164"/>
    </location>
</feature>
<keyword evidence="3" id="KW-1185">Reference proteome</keyword>
<feature type="compositionally biased region" description="Basic and acidic residues" evidence="1">
    <location>
        <begin position="813"/>
        <end position="826"/>
    </location>
</feature>
<feature type="compositionally biased region" description="Polar residues" evidence="1">
    <location>
        <begin position="427"/>
        <end position="438"/>
    </location>
</feature>
<feature type="region of interest" description="Disordered" evidence="1">
    <location>
        <begin position="497"/>
        <end position="533"/>
    </location>
</feature>
<protein>
    <recommendedName>
        <fullName evidence="4">C2H2-type domain-containing protein</fullName>
    </recommendedName>
</protein>
<organism evidence="2 3">
    <name type="scientific">Orchesella dallaii</name>
    <dbReference type="NCBI Taxonomy" id="48710"/>
    <lineage>
        <taxon>Eukaryota</taxon>
        <taxon>Metazoa</taxon>
        <taxon>Ecdysozoa</taxon>
        <taxon>Arthropoda</taxon>
        <taxon>Hexapoda</taxon>
        <taxon>Collembola</taxon>
        <taxon>Entomobryomorpha</taxon>
        <taxon>Entomobryoidea</taxon>
        <taxon>Orchesellidae</taxon>
        <taxon>Orchesellinae</taxon>
        <taxon>Orchesella</taxon>
    </lineage>
</organism>
<evidence type="ECO:0000256" key="1">
    <source>
        <dbReference type="SAM" id="MobiDB-lite"/>
    </source>
</evidence>
<feature type="region of interest" description="Disordered" evidence="1">
    <location>
        <begin position="672"/>
        <end position="877"/>
    </location>
</feature>
<feature type="compositionally biased region" description="Polar residues" evidence="1">
    <location>
        <begin position="268"/>
        <end position="280"/>
    </location>
</feature>
<feature type="compositionally biased region" description="Basic and acidic residues" evidence="1">
    <location>
        <begin position="165"/>
        <end position="176"/>
    </location>
</feature>
<accession>A0ABP1RF63</accession>
<dbReference type="Proteomes" id="UP001642540">
    <property type="component" value="Unassembled WGS sequence"/>
</dbReference>
<feature type="compositionally biased region" description="Polar residues" evidence="1">
    <location>
        <begin position="827"/>
        <end position="836"/>
    </location>
</feature>
<gene>
    <name evidence="2" type="ORF">ODALV1_LOCUS21379</name>
</gene>
<proteinExistence type="predicted"/>
<feature type="compositionally biased region" description="Basic and acidic residues" evidence="1">
    <location>
        <begin position="252"/>
        <end position="262"/>
    </location>
</feature>
<feature type="compositionally biased region" description="Polar residues" evidence="1">
    <location>
        <begin position="497"/>
        <end position="517"/>
    </location>
</feature>
<feature type="compositionally biased region" description="Polar residues" evidence="1">
    <location>
        <begin position="754"/>
        <end position="785"/>
    </location>
</feature>
<dbReference type="EMBL" id="CAXLJM020000072">
    <property type="protein sequence ID" value="CAL8126396.1"/>
    <property type="molecule type" value="Genomic_DNA"/>
</dbReference>
<feature type="compositionally biased region" description="Basic and acidic residues" evidence="1">
    <location>
        <begin position="223"/>
        <end position="240"/>
    </location>
</feature>
<name>A0ABP1RF63_9HEXA</name>
<comment type="caution">
    <text evidence="2">The sequence shown here is derived from an EMBL/GenBank/DDBJ whole genome shotgun (WGS) entry which is preliminary data.</text>
</comment>
<feature type="compositionally biased region" description="Polar residues" evidence="1">
    <location>
        <begin position="352"/>
        <end position="365"/>
    </location>
</feature>
<feature type="compositionally biased region" description="Basic and acidic residues" evidence="1">
    <location>
        <begin position="314"/>
        <end position="351"/>
    </location>
</feature>
<feature type="compositionally biased region" description="Polar residues" evidence="1">
    <location>
        <begin position="212"/>
        <end position="222"/>
    </location>
</feature>
<feature type="compositionally biased region" description="Basic and acidic residues" evidence="1">
    <location>
        <begin position="404"/>
        <end position="418"/>
    </location>
</feature>
<evidence type="ECO:0000313" key="2">
    <source>
        <dbReference type="EMBL" id="CAL8126396.1"/>
    </source>
</evidence>
<feature type="compositionally biased region" description="Low complexity" evidence="1">
    <location>
        <begin position="786"/>
        <end position="812"/>
    </location>
</feature>
<reference evidence="2 3" key="1">
    <citation type="submission" date="2024-08" db="EMBL/GenBank/DDBJ databases">
        <authorList>
            <person name="Cucini C."/>
            <person name="Frati F."/>
        </authorList>
    </citation>
    <scope>NUCLEOTIDE SEQUENCE [LARGE SCALE GENOMIC DNA]</scope>
</reference>